<evidence type="ECO:0000313" key="3">
    <source>
        <dbReference type="Proteomes" id="UP001422074"/>
    </source>
</evidence>
<dbReference type="Proteomes" id="UP001422074">
    <property type="component" value="Unassembled WGS sequence"/>
</dbReference>
<evidence type="ECO:0000256" key="1">
    <source>
        <dbReference type="SAM" id="Phobius"/>
    </source>
</evidence>
<proteinExistence type="predicted"/>
<organism evidence="2 3">
    <name type="scientific">Sinomonas halotolerans</name>
    <dbReference type="NCBI Taxonomy" id="1644133"/>
    <lineage>
        <taxon>Bacteria</taxon>
        <taxon>Bacillati</taxon>
        <taxon>Actinomycetota</taxon>
        <taxon>Actinomycetes</taxon>
        <taxon>Micrococcales</taxon>
        <taxon>Micrococcaceae</taxon>
        <taxon>Sinomonas</taxon>
    </lineage>
</organism>
<dbReference type="RefSeq" id="WP_345882460.1">
    <property type="nucleotide sequence ID" value="NZ_JBDFRB010000001.1"/>
</dbReference>
<dbReference type="EMBL" id="JBDFRB010000001">
    <property type="protein sequence ID" value="MEN2743042.1"/>
    <property type="molecule type" value="Genomic_DNA"/>
</dbReference>
<dbReference type="Gene3D" id="1.20.1280.290">
    <property type="match status" value="1"/>
</dbReference>
<evidence type="ECO:0000313" key="2">
    <source>
        <dbReference type="EMBL" id="MEN2743042.1"/>
    </source>
</evidence>
<feature type="transmembrane region" description="Helical" evidence="1">
    <location>
        <begin position="62"/>
        <end position="81"/>
    </location>
</feature>
<comment type="caution">
    <text evidence="2">The sequence shown here is derived from an EMBL/GenBank/DDBJ whole genome shotgun (WGS) entry which is preliminary data.</text>
</comment>
<accession>A0ABU9WVX6</accession>
<keyword evidence="1" id="KW-0812">Transmembrane</keyword>
<keyword evidence="3" id="KW-1185">Reference proteome</keyword>
<evidence type="ECO:0008006" key="4">
    <source>
        <dbReference type="Google" id="ProtNLM"/>
    </source>
</evidence>
<keyword evidence="1" id="KW-1133">Transmembrane helix</keyword>
<protein>
    <recommendedName>
        <fullName evidence="4">PQ-loop repeat-containing protein</fullName>
    </recommendedName>
</protein>
<name>A0ABU9WVX6_9MICC</name>
<gene>
    <name evidence="2" type="ORF">ABCQ75_00625</name>
</gene>
<keyword evidence="1" id="KW-0472">Membrane</keyword>
<sequence>MDAALIAGMASTALFAAGNLPMLAKAARTHDLSSYSPAFLVIANLGNAIHTVYVLSLPPGPIWALHAFYALAMALMLAWYIRFARKPRAAAPEGVQQ</sequence>
<reference evidence="2 3" key="1">
    <citation type="submission" date="2024-05" db="EMBL/GenBank/DDBJ databases">
        <title>Sinomonas sp. nov., isolated from a waste landfill.</title>
        <authorList>
            <person name="Zhao Y."/>
        </authorList>
    </citation>
    <scope>NUCLEOTIDE SEQUENCE [LARGE SCALE GENOMIC DNA]</scope>
    <source>
        <strain evidence="2 3">CCTCC AB2014300</strain>
    </source>
</reference>